<reference evidence="2" key="2">
    <citation type="submission" date="2013-11" db="EMBL/GenBank/DDBJ databases">
        <title>Genome sequences of clinical and environmental isolates of Serratia marcescens.</title>
        <authorList>
            <person name="Iguchi A."/>
            <person name="Komatsu H."/>
            <person name="Nagaya Y."/>
            <person name="Ogura Y."/>
            <person name="Katsura K."/>
            <person name="Kurokawa K."/>
            <person name="Ooka T."/>
            <person name="Hattori M."/>
            <person name="Gotoh N."/>
            <person name="Thomson N."/>
            <person name="Hayashi T."/>
        </authorList>
    </citation>
    <scope>NUCLEOTIDE SEQUENCE [LARGE SCALE GENOMIC DNA]</scope>
    <source>
        <strain evidence="2">Db11</strain>
    </source>
</reference>
<evidence type="ECO:0000313" key="1">
    <source>
        <dbReference type="EMBL" id="CDG11700.1"/>
    </source>
</evidence>
<evidence type="ECO:0008006" key="3">
    <source>
        <dbReference type="Google" id="ProtNLM"/>
    </source>
</evidence>
<organism evidence="1 2">
    <name type="scientific">Serratia marcescens subsp. marcescens Db11</name>
    <dbReference type="NCBI Taxonomy" id="273526"/>
    <lineage>
        <taxon>Bacteria</taxon>
        <taxon>Pseudomonadati</taxon>
        <taxon>Pseudomonadota</taxon>
        <taxon>Gammaproteobacteria</taxon>
        <taxon>Enterobacterales</taxon>
        <taxon>Yersiniaceae</taxon>
        <taxon>Serratia</taxon>
    </lineage>
</organism>
<proteinExistence type="predicted"/>
<name>A0ABC9IG65_SERMA</name>
<dbReference type="Proteomes" id="UP000018979">
    <property type="component" value="Chromosome I"/>
</dbReference>
<dbReference type="EMBL" id="HG326223">
    <property type="protein sequence ID" value="CDG11700.1"/>
    <property type="molecule type" value="Genomic_DNA"/>
</dbReference>
<dbReference type="AlphaFoldDB" id="A0ABC9IG65"/>
<gene>
    <name evidence="1" type="ORF">SMDB11_1124</name>
</gene>
<evidence type="ECO:0000313" key="2">
    <source>
        <dbReference type="Proteomes" id="UP000018979"/>
    </source>
</evidence>
<sequence>MKQNKDQAMSDDIFDFDIDAELAKAEEKAAQKVKEVPEILEDEADCEGCKI</sequence>
<dbReference type="KEGG" id="smac:SMDB11_1124"/>
<protein>
    <recommendedName>
        <fullName evidence="3">Conjugal transfer protein TraD</fullName>
    </recommendedName>
</protein>
<reference evidence="1 2" key="1">
    <citation type="submission" date="2013-06" db="EMBL/GenBank/DDBJ databases">
        <authorList>
            <person name="Aslett M."/>
        </authorList>
    </citation>
    <scope>NUCLEOTIDE SEQUENCE [LARGE SCALE GENOMIC DNA]</scope>
    <source>
        <strain evidence="1 2">Db11</strain>
    </source>
</reference>
<accession>A0ABC9IG65</accession>
<reference evidence="1 2" key="3">
    <citation type="journal article" date="2014" name="Genome Biol. Evol.">
        <title>Genome evolution and plasticity of Serratia marcescens, an important multidrug-resistant nosocomial pathogen.</title>
        <authorList>
            <person name="Iguchi A."/>
            <person name="Nagaya Y."/>
            <person name="Pradel E."/>
            <person name="Ooka T."/>
            <person name="Ogura Y."/>
            <person name="Katsura K."/>
            <person name="Kurokawa K."/>
            <person name="Oshima K."/>
            <person name="Hattori M."/>
            <person name="Parkhill J."/>
            <person name="Sebaihia M."/>
            <person name="Coulthurst S.J."/>
            <person name="Gotoh N."/>
            <person name="Thomson N.R."/>
            <person name="Ewbank J.J."/>
            <person name="Hayashi T."/>
        </authorList>
    </citation>
    <scope>NUCLEOTIDE SEQUENCE [LARGE SCALE GENOMIC DNA]</scope>
    <source>
        <strain evidence="1 2">Db11</strain>
    </source>
</reference>